<evidence type="ECO:0000313" key="2">
    <source>
        <dbReference type="Proteomes" id="UP000191112"/>
    </source>
</evidence>
<keyword evidence="2" id="KW-1185">Reference proteome</keyword>
<dbReference type="EMBL" id="FUYZ01000001">
    <property type="protein sequence ID" value="SKB63563.1"/>
    <property type="molecule type" value="Genomic_DNA"/>
</dbReference>
<organism evidence="1 2">
    <name type="scientific">Soonwooa buanensis</name>
    <dbReference type="NCBI Taxonomy" id="619805"/>
    <lineage>
        <taxon>Bacteria</taxon>
        <taxon>Pseudomonadati</taxon>
        <taxon>Bacteroidota</taxon>
        <taxon>Flavobacteriia</taxon>
        <taxon>Flavobacteriales</taxon>
        <taxon>Weeksellaceae</taxon>
        <taxon>Chryseobacterium group</taxon>
        <taxon>Soonwooa</taxon>
    </lineage>
</organism>
<dbReference type="Proteomes" id="UP000191112">
    <property type="component" value="Unassembled WGS sequence"/>
</dbReference>
<reference evidence="1 2" key="1">
    <citation type="submission" date="2017-02" db="EMBL/GenBank/DDBJ databases">
        <authorList>
            <person name="Peterson S.W."/>
        </authorList>
    </citation>
    <scope>NUCLEOTIDE SEQUENCE [LARGE SCALE GENOMIC DNA]</scope>
    <source>
        <strain evidence="1 2">DSM 22323</strain>
    </source>
</reference>
<sequence length="92" mass="10653">MIHLTEIKPDLIKMEIKMHLPQMDVINFLQKKGYEVKAFFFVVPASEEFLISEPAFSVSSFTATKDGELQSEETMYLNVFEKEIKSFLSLTK</sequence>
<protein>
    <submittedName>
        <fullName evidence="1">Uncharacterized protein</fullName>
    </submittedName>
</protein>
<gene>
    <name evidence="1" type="ORF">SAMN05660477_00399</name>
</gene>
<dbReference type="OrthoDB" id="1264013at2"/>
<name>A0A1T5CW35_9FLAO</name>
<dbReference type="AlphaFoldDB" id="A0A1T5CW35"/>
<proteinExistence type="predicted"/>
<dbReference type="RefSeq" id="WP_079665687.1">
    <property type="nucleotide sequence ID" value="NZ_FUYZ01000001.1"/>
</dbReference>
<accession>A0A1T5CW35</accession>
<evidence type="ECO:0000313" key="1">
    <source>
        <dbReference type="EMBL" id="SKB63563.1"/>
    </source>
</evidence>
<dbReference type="STRING" id="619805.SAMN05660477_00399"/>